<evidence type="ECO:0000256" key="4">
    <source>
        <dbReference type="ARBA" id="ARBA00022927"/>
    </source>
</evidence>
<accession>A0A6A6JEB8</accession>
<evidence type="ECO:0000256" key="1">
    <source>
        <dbReference type="ARBA" id="ARBA00004496"/>
    </source>
</evidence>
<evidence type="ECO:0000256" key="5">
    <source>
        <dbReference type="SAM" id="MobiDB-lite"/>
    </source>
</evidence>
<dbReference type="GO" id="GO:0015031">
    <property type="term" value="P:protein transport"/>
    <property type="evidence" value="ECO:0007669"/>
    <property type="project" value="UniProtKB-KW"/>
</dbReference>
<dbReference type="GO" id="GO:0005737">
    <property type="term" value="C:cytoplasm"/>
    <property type="evidence" value="ECO:0007669"/>
    <property type="project" value="UniProtKB-SubCell"/>
</dbReference>
<dbReference type="EMBL" id="ML986501">
    <property type="protein sequence ID" value="KAF2274615.1"/>
    <property type="molecule type" value="Genomic_DNA"/>
</dbReference>
<evidence type="ECO:0000259" key="6">
    <source>
        <dbReference type="PROSITE" id="PS50219"/>
    </source>
</evidence>
<comment type="subcellular location">
    <subcellularLocation>
        <location evidence="1">Cytoplasm</location>
    </subcellularLocation>
</comment>
<dbReference type="PROSITE" id="PS50219">
    <property type="entry name" value="CNH"/>
    <property type="match status" value="1"/>
</dbReference>
<evidence type="ECO:0000256" key="2">
    <source>
        <dbReference type="ARBA" id="ARBA00022448"/>
    </source>
</evidence>
<protein>
    <recommendedName>
        <fullName evidence="6">CNH domain-containing protein</fullName>
    </recommendedName>
</protein>
<feature type="compositionally biased region" description="Low complexity" evidence="5">
    <location>
        <begin position="247"/>
        <end position="263"/>
    </location>
</feature>
<dbReference type="PANTHER" id="PTHR12894">
    <property type="entry name" value="CNH DOMAIN CONTAINING"/>
    <property type="match status" value="1"/>
</dbReference>
<dbReference type="PANTHER" id="PTHR12894:SF27">
    <property type="entry name" value="TRANSFORMING GROWTH FACTOR-BETA RECEPTOR-ASSOCIATED PROTEIN 1"/>
    <property type="match status" value="1"/>
</dbReference>
<dbReference type="GO" id="GO:0006914">
    <property type="term" value="P:autophagy"/>
    <property type="evidence" value="ECO:0007669"/>
    <property type="project" value="TreeGrafter"/>
</dbReference>
<dbReference type="GeneID" id="54554834"/>
<sequence>MAQTPAEEPLPTRAPLEHGAYILRKLAANLPLSADGESTDVHITCVEVWKGNLYVGTSTAEIIHFVLLPPEPGDSSAESNAILASRQEPPHTNANGPGVQQILLLPSVSKALILCNNTLSFYTLPELTLDSTAKPLTCSWVGGVDLNRESDDGSDGVIVMLGLKSKLRLIKISEDARPLSLRTIEYGGCLASVRRDNFSCAADAHSYALLDLERQQKIGLFPVSSLDPEAGDVGGAAEDIATSQHTVSRSVSSASAPPGAASGDRGHARSSSLGIFGTAAPGGRTESPRPGQRYGFDIPESLSRTVSPAPGRSPSQSRETQQHPERTSSLSRASTPAADKPLPEAPEQEITAQSETSPPRSFVPLKPLIASPSPNEFLLTVGTTPSDPGVGMFVNLDGDMCRGSIQFSSYPEALIVDGKGIDLSTSIGPDMDAEEGYVLAVVRRNEGNQSRYGVEIQRWDVDAGEDDASKEWLNLQLLGDAGAESNEHSAKPLGMRSVVETNGLILREIGEKLSVKYLLLPHFLQDPASIEVVKSRRDQEKGDVEFMERLSKVKTSIVLWSGNTIWWTVRNPLIVRLDSRLEQAKSTPTGDGVRIQPVRRDVENVLGDIRGLEPRSEAEYLSLVYIRQKASILLFMDLILRSTTNIIVFENEKRITEQALIEGEIDPRVILGLLPMLDEEVVQGPDGVQISGGIVTLLEQFLQQNDLSALPGTVNGPFGDNILHLVKRYLQFWKKRKGMASVTNDPYVFQSVDAALLHILLLLDRESPKGIGTPGSLRAELYELVDNEVVCPDRAVTLLGQFKRLYVLSRFYQRNSAASLKASNVLATWKRILEGEPDEGGEFTDGETELRKYLSRIRDQSLVEDYGSWLANRNPKLGVQIFADDHTRVKFSPGHAVSLLKERAPAAVKEYLEYLVFGKKHFEYVNELIAFYLDIVVAELESSPASKDLLLQTYETYRALEPPKPTYSQFITDNALGTEWWNSRLRLLQLLGGNQSATDSYDVSSILNRLEPYEQELVPEMIILNGRQGRHQEALRLLTHNLDDFDTAINYCLLGGSSIFRPPGYVPQEEIPSREEQAKLFDFLLQECLRLDDPSQRILRTGELLERFGGWLDVAKVLEIIPDDWNVDIVGAFLINALRRLVQEKAETSIAKALNGAQNLQISVDLADKVDSSGPTIERVK</sequence>
<evidence type="ECO:0000256" key="3">
    <source>
        <dbReference type="ARBA" id="ARBA00022490"/>
    </source>
</evidence>
<name>A0A6A6JEB8_WESOR</name>
<keyword evidence="2" id="KW-0813">Transport</keyword>
<dbReference type="OrthoDB" id="5325112at2759"/>
<evidence type="ECO:0000313" key="7">
    <source>
        <dbReference type="EMBL" id="KAF2274615.1"/>
    </source>
</evidence>
<dbReference type="RefSeq" id="XP_033652154.1">
    <property type="nucleotide sequence ID" value="XM_033801659.1"/>
</dbReference>
<dbReference type="InterPro" id="IPR032914">
    <property type="entry name" value="Vam6/VPS39/TRAP1"/>
</dbReference>
<evidence type="ECO:0000313" key="8">
    <source>
        <dbReference type="Proteomes" id="UP000800097"/>
    </source>
</evidence>
<dbReference type="GO" id="GO:0016020">
    <property type="term" value="C:membrane"/>
    <property type="evidence" value="ECO:0007669"/>
    <property type="project" value="TreeGrafter"/>
</dbReference>
<gene>
    <name evidence="7" type="ORF">EI97DRAFT_468520</name>
</gene>
<feature type="region of interest" description="Disordered" evidence="5">
    <location>
        <begin position="243"/>
        <end position="368"/>
    </location>
</feature>
<feature type="compositionally biased region" description="Polar residues" evidence="5">
    <location>
        <begin position="350"/>
        <end position="359"/>
    </location>
</feature>
<keyword evidence="8" id="KW-1185">Reference proteome</keyword>
<organism evidence="7 8">
    <name type="scientific">Westerdykella ornata</name>
    <dbReference type="NCBI Taxonomy" id="318751"/>
    <lineage>
        <taxon>Eukaryota</taxon>
        <taxon>Fungi</taxon>
        <taxon>Dikarya</taxon>
        <taxon>Ascomycota</taxon>
        <taxon>Pezizomycotina</taxon>
        <taxon>Dothideomycetes</taxon>
        <taxon>Pleosporomycetidae</taxon>
        <taxon>Pleosporales</taxon>
        <taxon>Sporormiaceae</taxon>
        <taxon>Westerdykella</taxon>
    </lineage>
</organism>
<dbReference type="InterPro" id="IPR001180">
    <property type="entry name" value="CNH_dom"/>
</dbReference>
<proteinExistence type="predicted"/>
<dbReference type="GO" id="GO:0034058">
    <property type="term" value="P:endosomal vesicle fusion"/>
    <property type="evidence" value="ECO:0007669"/>
    <property type="project" value="TreeGrafter"/>
</dbReference>
<keyword evidence="4" id="KW-0653">Protein transport</keyword>
<feature type="domain" description="CNH" evidence="6">
    <location>
        <begin position="40"/>
        <end position="460"/>
    </location>
</feature>
<dbReference type="Proteomes" id="UP000800097">
    <property type="component" value="Unassembled WGS sequence"/>
</dbReference>
<dbReference type="AlphaFoldDB" id="A0A6A6JEB8"/>
<keyword evidence="3" id="KW-0963">Cytoplasm</keyword>
<reference evidence="7" key="1">
    <citation type="journal article" date="2020" name="Stud. Mycol.">
        <title>101 Dothideomycetes genomes: a test case for predicting lifestyles and emergence of pathogens.</title>
        <authorList>
            <person name="Haridas S."/>
            <person name="Albert R."/>
            <person name="Binder M."/>
            <person name="Bloem J."/>
            <person name="Labutti K."/>
            <person name="Salamov A."/>
            <person name="Andreopoulos B."/>
            <person name="Baker S."/>
            <person name="Barry K."/>
            <person name="Bills G."/>
            <person name="Bluhm B."/>
            <person name="Cannon C."/>
            <person name="Castanera R."/>
            <person name="Culley D."/>
            <person name="Daum C."/>
            <person name="Ezra D."/>
            <person name="Gonzalez J."/>
            <person name="Henrissat B."/>
            <person name="Kuo A."/>
            <person name="Liang C."/>
            <person name="Lipzen A."/>
            <person name="Lutzoni F."/>
            <person name="Magnuson J."/>
            <person name="Mondo S."/>
            <person name="Nolan M."/>
            <person name="Ohm R."/>
            <person name="Pangilinan J."/>
            <person name="Park H.-J."/>
            <person name="Ramirez L."/>
            <person name="Alfaro M."/>
            <person name="Sun H."/>
            <person name="Tritt A."/>
            <person name="Yoshinaga Y."/>
            <person name="Zwiers L.-H."/>
            <person name="Turgeon B."/>
            <person name="Goodwin S."/>
            <person name="Spatafora J."/>
            <person name="Crous P."/>
            <person name="Grigoriev I."/>
        </authorList>
    </citation>
    <scope>NUCLEOTIDE SEQUENCE</scope>
    <source>
        <strain evidence="7">CBS 379.55</strain>
    </source>
</reference>